<dbReference type="EMBL" id="JAGFNK010000002">
    <property type="protein sequence ID" value="KAI9513300.1"/>
    <property type="molecule type" value="Genomic_DNA"/>
</dbReference>
<accession>A0ACC0UPQ9</accession>
<gene>
    <name evidence="1" type="ORF">F5148DRAFT_972014</name>
</gene>
<comment type="caution">
    <text evidence="1">The sequence shown here is derived from an EMBL/GenBank/DDBJ whole genome shotgun (WGS) entry which is preliminary data.</text>
</comment>
<reference evidence="1" key="1">
    <citation type="submission" date="2021-03" db="EMBL/GenBank/DDBJ databases">
        <title>Evolutionary priming and transition to the ectomycorrhizal habit in an iconic lineage of mushroom-forming fungi: is preadaptation a requirement?</title>
        <authorList>
            <consortium name="DOE Joint Genome Institute"/>
            <person name="Looney B.P."/>
            <person name="Miyauchi S."/>
            <person name="Morin E."/>
            <person name="Drula E."/>
            <person name="Courty P.E."/>
            <person name="Chicoki N."/>
            <person name="Fauchery L."/>
            <person name="Kohler A."/>
            <person name="Kuo A."/>
            <person name="LaButti K."/>
            <person name="Pangilinan J."/>
            <person name="Lipzen A."/>
            <person name="Riley R."/>
            <person name="Andreopoulos W."/>
            <person name="He G."/>
            <person name="Johnson J."/>
            <person name="Barry K.W."/>
            <person name="Grigoriev I.V."/>
            <person name="Nagy L."/>
            <person name="Hibbett D."/>
            <person name="Henrissat B."/>
            <person name="Matheny P.B."/>
            <person name="Labbe J."/>
            <person name="Martin A.F."/>
        </authorList>
    </citation>
    <scope>NUCLEOTIDE SEQUENCE</scope>
    <source>
        <strain evidence="1">BPL698</strain>
    </source>
</reference>
<name>A0ACC0UPQ9_9AGAM</name>
<evidence type="ECO:0000313" key="2">
    <source>
        <dbReference type="Proteomes" id="UP001207468"/>
    </source>
</evidence>
<sequence>MRLDALALGTLAFVAPSYAQYFSPGWSPGQAIPTDAPSAAAYEPGTGTNPLPPPRSGESRFSLSYILSNGPVSQLFDRLGINISERLDAAQAGLETWDNRIPLVTDDNYNDLIVNEALTTEEEKERVWFIIITAAAAQGSAMSLYADKQFDQAYNITLIENDLPNVRWGRIDYMNVTYITTKWAVWSPPVLVAVSDRGKTLRFWRATQIRLRAESLHEHLKSGMWEHTPPWQTTFAPGGSREMVMEWQAIVMTKCYNIIRIIPRWLLYILTGVLGSLLMTFFHRGPKPVIAKTDPVAPPNAQSTATGLSTAVEPSASNATPAKGKRKKGKK</sequence>
<proteinExistence type="predicted"/>
<evidence type="ECO:0000313" key="1">
    <source>
        <dbReference type="EMBL" id="KAI9513300.1"/>
    </source>
</evidence>
<dbReference type="Proteomes" id="UP001207468">
    <property type="component" value="Unassembled WGS sequence"/>
</dbReference>
<protein>
    <submittedName>
        <fullName evidence="1">Uncharacterized protein</fullName>
    </submittedName>
</protein>
<keyword evidence="2" id="KW-1185">Reference proteome</keyword>
<organism evidence="1 2">
    <name type="scientific">Russula earlei</name>
    <dbReference type="NCBI Taxonomy" id="71964"/>
    <lineage>
        <taxon>Eukaryota</taxon>
        <taxon>Fungi</taxon>
        <taxon>Dikarya</taxon>
        <taxon>Basidiomycota</taxon>
        <taxon>Agaricomycotina</taxon>
        <taxon>Agaricomycetes</taxon>
        <taxon>Russulales</taxon>
        <taxon>Russulaceae</taxon>
        <taxon>Russula</taxon>
    </lineage>
</organism>